<sequence length="503" mass="57012">MAMRDNRHEEEVVFDPQNSHRRKSSLVAAETPAHLRQRGKNTQCFVHALLENQQRNSGWIKGGLKGIAETLLEEASLDGGKKVNGQLGEESLPIHSRLLTKKQLSEMALGVRELSKRLASIRLKLKVKTVFLLTKAHDENLIEHTREVTRWLLSPEREVGYTVYVEQNLRDNKKFNSNGLLEELEKTYSSHDEMKGREKEVSKRLRYWTDEMCRARPHTFDFVVTLGGDGTVLYASWLFQRIVPPVLSFSLGSLGFLTKFDYEDFRQTLTRSFDHGVIISLRLRFEGTVMRSQKLKRRKAIAESGQAQEAEEVDEPLRDLVEELIGEEMGDERTHRPDGTYEILNDIVVDRGPNPTMSATEIFGDDEHFTSIQADGVCVATPTGSTAYNLAAGGSLCHPENPVILVTAICAHTLSFRPIILPDTIVLRVGVPYDARTSSWASFDGRERIELMPGDYVTISASRYPFANVMPQGRRSEDWVSSISGKLGWNTRQRQKSYKEWSS</sequence>
<dbReference type="HOGENOM" id="CLU_008831_1_1_1"/>
<evidence type="ECO:0000256" key="1">
    <source>
        <dbReference type="ARBA" id="ARBA00010995"/>
    </source>
</evidence>
<dbReference type="SUPFAM" id="SSF111331">
    <property type="entry name" value="NAD kinase/diacylglycerol kinase-like"/>
    <property type="match status" value="1"/>
</dbReference>
<protein>
    <recommendedName>
        <fullName evidence="9">ATP-NAD kinase</fullName>
    </recommendedName>
</protein>
<evidence type="ECO:0000256" key="4">
    <source>
        <dbReference type="ARBA" id="ARBA00022857"/>
    </source>
</evidence>
<organism evidence="7 8">
    <name type="scientific">Oidiodendron maius (strain Zn)</name>
    <dbReference type="NCBI Taxonomy" id="913774"/>
    <lineage>
        <taxon>Eukaryota</taxon>
        <taxon>Fungi</taxon>
        <taxon>Dikarya</taxon>
        <taxon>Ascomycota</taxon>
        <taxon>Pezizomycotina</taxon>
        <taxon>Leotiomycetes</taxon>
        <taxon>Leotiomycetes incertae sedis</taxon>
        <taxon>Myxotrichaceae</taxon>
        <taxon>Oidiodendron</taxon>
    </lineage>
</organism>
<dbReference type="InterPro" id="IPR016064">
    <property type="entry name" value="NAD/diacylglycerol_kinase_sf"/>
</dbReference>
<dbReference type="EMBL" id="KN832873">
    <property type="protein sequence ID" value="KIN04219.1"/>
    <property type="molecule type" value="Genomic_DNA"/>
</dbReference>
<dbReference type="Proteomes" id="UP000054321">
    <property type="component" value="Unassembled WGS sequence"/>
</dbReference>
<keyword evidence="8" id="KW-1185">Reference proteome</keyword>
<dbReference type="InterPro" id="IPR017437">
    <property type="entry name" value="ATP-NAD_kinase_PpnK-typ_C"/>
</dbReference>
<evidence type="ECO:0000256" key="3">
    <source>
        <dbReference type="ARBA" id="ARBA00022777"/>
    </source>
</evidence>
<dbReference type="AlphaFoldDB" id="A0A0C3CYY0"/>
<gene>
    <name evidence="7" type="ORF">OIDMADRAFT_40281</name>
</gene>
<dbReference type="Gene3D" id="2.60.200.30">
    <property type="entry name" value="Probable inorganic polyphosphate/atp-NAD kinase, domain 2"/>
    <property type="match status" value="1"/>
</dbReference>
<dbReference type="InterPro" id="IPR017438">
    <property type="entry name" value="ATP-NAD_kinase_N"/>
</dbReference>
<proteinExistence type="inferred from homology"/>
<evidence type="ECO:0000256" key="2">
    <source>
        <dbReference type="ARBA" id="ARBA00022679"/>
    </source>
</evidence>
<reference evidence="7 8" key="1">
    <citation type="submission" date="2014-04" db="EMBL/GenBank/DDBJ databases">
        <authorList>
            <consortium name="DOE Joint Genome Institute"/>
            <person name="Kuo A."/>
            <person name="Martino E."/>
            <person name="Perotto S."/>
            <person name="Kohler A."/>
            <person name="Nagy L.G."/>
            <person name="Floudas D."/>
            <person name="Copeland A."/>
            <person name="Barry K.W."/>
            <person name="Cichocki N."/>
            <person name="Veneault-Fourrey C."/>
            <person name="LaButti K."/>
            <person name="Lindquist E.A."/>
            <person name="Lipzen A."/>
            <person name="Lundell T."/>
            <person name="Morin E."/>
            <person name="Murat C."/>
            <person name="Sun H."/>
            <person name="Tunlid A."/>
            <person name="Henrissat B."/>
            <person name="Grigoriev I.V."/>
            <person name="Hibbett D.S."/>
            <person name="Martin F."/>
            <person name="Nordberg H.P."/>
            <person name="Cantor M.N."/>
            <person name="Hua S.X."/>
        </authorList>
    </citation>
    <scope>NUCLEOTIDE SEQUENCE [LARGE SCALE GENOMIC DNA]</scope>
    <source>
        <strain evidence="7 8">Zn</strain>
    </source>
</reference>
<dbReference type="GO" id="GO:0003951">
    <property type="term" value="F:NAD+ kinase activity"/>
    <property type="evidence" value="ECO:0007669"/>
    <property type="project" value="InterPro"/>
</dbReference>
<dbReference type="GO" id="GO:0006741">
    <property type="term" value="P:NADP+ biosynthetic process"/>
    <property type="evidence" value="ECO:0007669"/>
    <property type="project" value="InterPro"/>
</dbReference>
<keyword evidence="2" id="KW-0808">Transferase</keyword>
<dbReference type="HAMAP" id="MF_00361">
    <property type="entry name" value="NAD_kinase"/>
    <property type="match status" value="1"/>
</dbReference>
<reference evidence="8" key="2">
    <citation type="submission" date="2015-01" db="EMBL/GenBank/DDBJ databases">
        <title>Evolutionary Origins and Diversification of the Mycorrhizal Mutualists.</title>
        <authorList>
            <consortium name="DOE Joint Genome Institute"/>
            <consortium name="Mycorrhizal Genomics Consortium"/>
            <person name="Kohler A."/>
            <person name="Kuo A."/>
            <person name="Nagy L.G."/>
            <person name="Floudas D."/>
            <person name="Copeland A."/>
            <person name="Barry K.W."/>
            <person name="Cichocki N."/>
            <person name="Veneault-Fourrey C."/>
            <person name="LaButti K."/>
            <person name="Lindquist E.A."/>
            <person name="Lipzen A."/>
            <person name="Lundell T."/>
            <person name="Morin E."/>
            <person name="Murat C."/>
            <person name="Riley R."/>
            <person name="Ohm R."/>
            <person name="Sun H."/>
            <person name="Tunlid A."/>
            <person name="Henrissat B."/>
            <person name="Grigoriev I.V."/>
            <person name="Hibbett D.S."/>
            <person name="Martin F."/>
        </authorList>
    </citation>
    <scope>NUCLEOTIDE SEQUENCE [LARGE SCALE GENOMIC DNA]</scope>
    <source>
        <strain evidence="8">Zn</strain>
    </source>
</reference>
<evidence type="ECO:0000313" key="7">
    <source>
        <dbReference type="EMBL" id="KIN04219.1"/>
    </source>
</evidence>
<keyword evidence="3" id="KW-0418">Kinase</keyword>
<evidence type="ECO:0000313" key="8">
    <source>
        <dbReference type="Proteomes" id="UP000054321"/>
    </source>
</evidence>
<dbReference type="GO" id="GO:0019674">
    <property type="term" value="P:NAD+ metabolic process"/>
    <property type="evidence" value="ECO:0007669"/>
    <property type="project" value="InterPro"/>
</dbReference>
<comment type="similarity">
    <text evidence="1">Belongs to the NAD kinase family.</text>
</comment>
<accession>A0A0C3CYY0</accession>
<dbReference type="Gene3D" id="3.40.50.10330">
    <property type="entry name" value="Probable inorganic polyphosphate/atp-NAD kinase, domain 1"/>
    <property type="match status" value="1"/>
</dbReference>
<dbReference type="STRING" id="913774.A0A0C3CYY0"/>
<dbReference type="PANTHER" id="PTHR20275:SF11">
    <property type="entry name" value="KINASE, PUTATIVE (AFU_ORTHOLOGUE AFUA_5G12870)-RELATED"/>
    <property type="match status" value="1"/>
</dbReference>
<dbReference type="InterPro" id="IPR002504">
    <property type="entry name" value="NADK"/>
</dbReference>
<evidence type="ECO:0000256" key="5">
    <source>
        <dbReference type="ARBA" id="ARBA00023027"/>
    </source>
</evidence>
<dbReference type="Pfam" id="PF20143">
    <property type="entry name" value="NAD_kinase_C"/>
    <property type="match status" value="1"/>
</dbReference>
<evidence type="ECO:0008006" key="9">
    <source>
        <dbReference type="Google" id="ProtNLM"/>
    </source>
</evidence>
<dbReference type="PANTHER" id="PTHR20275">
    <property type="entry name" value="NAD KINASE"/>
    <property type="match status" value="1"/>
</dbReference>
<dbReference type="FunFam" id="2.60.200.30:FF:000008">
    <property type="entry name" value="Putative NAD+ kinase"/>
    <property type="match status" value="1"/>
</dbReference>
<dbReference type="FunFam" id="3.40.50.10330:FF:000029">
    <property type="entry name" value="NAD+ kinase, putative"/>
    <property type="match status" value="1"/>
</dbReference>
<evidence type="ECO:0000256" key="6">
    <source>
        <dbReference type="SAM" id="MobiDB-lite"/>
    </source>
</evidence>
<dbReference type="OrthoDB" id="24581at2759"/>
<feature type="region of interest" description="Disordered" evidence="6">
    <location>
        <begin position="1"/>
        <end position="24"/>
    </location>
</feature>
<keyword evidence="4" id="KW-0521">NADP</keyword>
<name>A0A0C3CYY0_OIDMZ</name>
<keyword evidence="5" id="KW-0520">NAD</keyword>
<feature type="compositionally biased region" description="Basic and acidic residues" evidence="6">
    <location>
        <begin position="1"/>
        <end position="11"/>
    </location>
</feature>
<dbReference type="InParanoid" id="A0A0C3CYY0"/>
<dbReference type="Pfam" id="PF01513">
    <property type="entry name" value="NAD_kinase"/>
    <property type="match status" value="1"/>
</dbReference>